<dbReference type="EMBL" id="AWUE01017863">
    <property type="protein sequence ID" value="OMO84240.1"/>
    <property type="molecule type" value="Genomic_DNA"/>
</dbReference>
<gene>
    <name evidence="1" type="ORF">COLO4_22154</name>
</gene>
<dbReference type="AlphaFoldDB" id="A0A1R3INX8"/>
<dbReference type="OrthoDB" id="10437666at2759"/>
<reference evidence="2" key="1">
    <citation type="submission" date="2013-09" db="EMBL/GenBank/DDBJ databases">
        <title>Corchorus olitorius genome sequencing.</title>
        <authorList>
            <person name="Alam M."/>
            <person name="Haque M.S."/>
            <person name="Islam M.S."/>
            <person name="Emdad E.M."/>
            <person name="Islam M.M."/>
            <person name="Ahmed B."/>
            <person name="Halim A."/>
            <person name="Hossen Q.M.M."/>
            <person name="Hossain M.Z."/>
            <person name="Ahmed R."/>
            <person name="Khan M.M."/>
            <person name="Islam R."/>
            <person name="Rashid M.M."/>
            <person name="Khan S.A."/>
            <person name="Rahman M.S."/>
            <person name="Alam M."/>
            <person name="Yahiya A.S."/>
            <person name="Khan M.S."/>
            <person name="Azam M.S."/>
            <person name="Haque T."/>
            <person name="Lashkar M.Z.H."/>
            <person name="Akhand A.I."/>
            <person name="Morshed G."/>
            <person name="Roy S."/>
            <person name="Uddin K.S."/>
            <person name="Rabeya T."/>
            <person name="Hossain A.S."/>
            <person name="Chowdhury A."/>
            <person name="Snigdha A.R."/>
            <person name="Mortoza M.S."/>
            <person name="Matin S.A."/>
            <person name="Hoque S.M.E."/>
            <person name="Islam M.K."/>
            <person name="Roy D.K."/>
            <person name="Haider R."/>
            <person name="Moosa M.M."/>
            <person name="Elias S.M."/>
            <person name="Hasan A.M."/>
            <person name="Jahan S."/>
            <person name="Shafiuddin M."/>
            <person name="Mahmood N."/>
            <person name="Shommy N.S."/>
        </authorList>
    </citation>
    <scope>NUCLEOTIDE SEQUENCE [LARGE SCALE GENOMIC DNA]</scope>
    <source>
        <strain evidence="2">cv. O-4</strain>
    </source>
</reference>
<keyword evidence="1" id="KW-0804">Transcription</keyword>
<keyword evidence="2" id="KW-1185">Reference proteome</keyword>
<comment type="caution">
    <text evidence="1">The sequence shown here is derived from an EMBL/GenBank/DDBJ whole genome shotgun (WGS) entry which is preliminary data.</text>
</comment>
<proteinExistence type="predicted"/>
<sequence>MRKMECKKKPSFLLSTMSLLVVATTLLLPTAFAARGVSHPFANVRRIIDGPAPCFNLCVWSDVCEDGCECDLNFGQGGGFYGACVRVSGGSYPDFEYDWCCRKD</sequence>
<organism evidence="1 2">
    <name type="scientific">Corchorus olitorius</name>
    <dbReference type="NCBI Taxonomy" id="93759"/>
    <lineage>
        <taxon>Eukaryota</taxon>
        <taxon>Viridiplantae</taxon>
        <taxon>Streptophyta</taxon>
        <taxon>Embryophyta</taxon>
        <taxon>Tracheophyta</taxon>
        <taxon>Spermatophyta</taxon>
        <taxon>Magnoliopsida</taxon>
        <taxon>eudicotyledons</taxon>
        <taxon>Gunneridae</taxon>
        <taxon>Pentapetalae</taxon>
        <taxon>rosids</taxon>
        <taxon>malvids</taxon>
        <taxon>Malvales</taxon>
        <taxon>Malvaceae</taxon>
        <taxon>Grewioideae</taxon>
        <taxon>Apeibeae</taxon>
        <taxon>Corchorus</taxon>
    </lineage>
</organism>
<accession>A0A1R3INX8</accession>
<keyword evidence="1" id="KW-0240">DNA-directed RNA polymerase</keyword>
<protein>
    <submittedName>
        <fullName evidence="1">DNA-directed RNA polymerase II subunit RPB1-like isoform 1</fullName>
    </submittedName>
</protein>
<dbReference type="Proteomes" id="UP000187203">
    <property type="component" value="Unassembled WGS sequence"/>
</dbReference>
<dbReference type="GO" id="GO:0000428">
    <property type="term" value="C:DNA-directed RNA polymerase complex"/>
    <property type="evidence" value="ECO:0007669"/>
    <property type="project" value="UniProtKB-KW"/>
</dbReference>
<name>A0A1R3INX8_9ROSI</name>
<evidence type="ECO:0000313" key="1">
    <source>
        <dbReference type="EMBL" id="OMO84240.1"/>
    </source>
</evidence>
<evidence type="ECO:0000313" key="2">
    <source>
        <dbReference type="Proteomes" id="UP000187203"/>
    </source>
</evidence>